<accession>A0A0W8I306</accession>
<organism evidence="1 2">
    <name type="scientific">Kocuria rosea subsp. polaris</name>
    <dbReference type="NCBI Taxonomy" id="136273"/>
    <lineage>
        <taxon>Bacteria</taxon>
        <taxon>Bacillati</taxon>
        <taxon>Actinomycetota</taxon>
        <taxon>Actinomycetes</taxon>
        <taxon>Micrococcales</taxon>
        <taxon>Micrococcaceae</taxon>
        <taxon>Kocuria</taxon>
    </lineage>
</organism>
<dbReference type="PROSITE" id="PS51257">
    <property type="entry name" value="PROKAR_LIPOPROTEIN"/>
    <property type="match status" value="1"/>
</dbReference>
<comment type="caution">
    <text evidence="1">The sequence shown here is derived from an EMBL/GenBank/DDBJ whole genome shotgun (WGS) entry which is preliminary data.</text>
</comment>
<evidence type="ECO:0000313" key="1">
    <source>
        <dbReference type="EMBL" id="KUG52126.1"/>
    </source>
</evidence>
<gene>
    <name evidence="1" type="ORF">AVL61_07190</name>
</gene>
<dbReference type="Proteomes" id="UP000053512">
    <property type="component" value="Unassembled WGS sequence"/>
</dbReference>
<proteinExistence type="predicted"/>
<protein>
    <submittedName>
        <fullName evidence="1">Uncharacterized protein</fullName>
    </submittedName>
</protein>
<dbReference type="EMBL" id="LQBK01000040">
    <property type="protein sequence ID" value="KUG52126.1"/>
    <property type="molecule type" value="Genomic_DNA"/>
</dbReference>
<reference evidence="2" key="1">
    <citation type="submission" date="2015-12" db="EMBL/GenBank/DDBJ databases">
        <authorList>
            <person name="Nair G.R."/>
            <person name="Kaur G."/>
            <person name="Mayilraj S."/>
        </authorList>
    </citation>
    <scope>NUCLEOTIDE SEQUENCE [LARGE SCALE GENOMIC DNA]</scope>
    <source>
        <strain evidence="2">CD08_4</strain>
    </source>
</reference>
<evidence type="ECO:0000313" key="2">
    <source>
        <dbReference type="Proteomes" id="UP000053512"/>
    </source>
</evidence>
<name>A0A0W8I306_KOCRO</name>
<dbReference type="AlphaFoldDB" id="A0A0W8I306"/>
<sequence length="68" mass="6748">MRARTRTAAVAARVTAERGAGAVGTGISCGVEVHEGGGHAPAAASLLAWAQRPADPGGQRTTVGQEQP</sequence>